<dbReference type="PANTHER" id="PTHR23089">
    <property type="entry name" value="HISTIDINE TRIAD HIT PROTEIN"/>
    <property type="match status" value="1"/>
</dbReference>
<organism evidence="6">
    <name type="scientific">Lygus hesperus</name>
    <name type="common">Western plant bug</name>
    <dbReference type="NCBI Taxonomy" id="30085"/>
    <lineage>
        <taxon>Eukaryota</taxon>
        <taxon>Metazoa</taxon>
        <taxon>Ecdysozoa</taxon>
        <taxon>Arthropoda</taxon>
        <taxon>Hexapoda</taxon>
        <taxon>Insecta</taxon>
        <taxon>Pterygota</taxon>
        <taxon>Neoptera</taxon>
        <taxon>Paraneoptera</taxon>
        <taxon>Hemiptera</taxon>
        <taxon>Heteroptera</taxon>
        <taxon>Panheteroptera</taxon>
        <taxon>Cimicomorpha</taxon>
        <taxon>Miridae</taxon>
        <taxon>Mirini</taxon>
        <taxon>Lygus</taxon>
    </lineage>
</organism>
<dbReference type="InterPro" id="IPR019808">
    <property type="entry name" value="Histidine_triad_CS"/>
</dbReference>
<protein>
    <submittedName>
        <fullName evidence="6">Histidine triad nucleotide-binding protein 2, mitochondrial</fullName>
    </submittedName>
</protein>
<dbReference type="PROSITE" id="PS51084">
    <property type="entry name" value="HIT_2"/>
    <property type="match status" value="1"/>
</dbReference>
<evidence type="ECO:0000256" key="3">
    <source>
        <dbReference type="PROSITE-ProRule" id="PRU00464"/>
    </source>
</evidence>
<dbReference type="CDD" id="cd01276">
    <property type="entry name" value="PKCI_related"/>
    <property type="match status" value="1"/>
</dbReference>
<feature type="active site" description="Tele-AMP-histidine intermediate" evidence="1">
    <location>
        <position position="182"/>
    </location>
</feature>
<evidence type="ECO:0000256" key="2">
    <source>
        <dbReference type="PIRSR" id="PIRSR601310-3"/>
    </source>
</evidence>
<sequence>MSWYAVQPWRTDIVARCSRVVQTPANIAKPPALQALKFRNVYRTTHHRCKLYSQKRMMTGTDTPVAAPVSPSQTEVGVDPPSDQQDTIFGKIARGEIPAKFVYQDEHCVVIDDISPQAPVHFLVLPRKPIQRLAHCQVSDIPLLGHLLYIAKQVAETRHLDSGYRVVINDGKDGCQSVYHLHIHVLGQRTLGWPPG</sequence>
<dbReference type="PROSITE" id="PS00892">
    <property type="entry name" value="HIT_1"/>
    <property type="match status" value="1"/>
</dbReference>
<proteinExistence type="predicted"/>
<dbReference type="InterPro" id="IPR011146">
    <property type="entry name" value="HIT-like"/>
</dbReference>
<name>A0A146LTQ3_LYGHE</name>
<evidence type="ECO:0000259" key="5">
    <source>
        <dbReference type="PROSITE" id="PS51084"/>
    </source>
</evidence>
<gene>
    <name evidence="6" type="primary">Hint2_0</name>
    <name evidence="6" type="ORF">g.27901</name>
</gene>
<dbReference type="SUPFAM" id="SSF54197">
    <property type="entry name" value="HIT-like"/>
    <property type="match status" value="1"/>
</dbReference>
<feature type="short sequence motif" description="Histidine triad motif" evidence="2 3">
    <location>
        <begin position="180"/>
        <end position="184"/>
    </location>
</feature>
<evidence type="ECO:0000313" key="6">
    <source>
        <dbReference type="EMBL" id="JAQ11128.1"/>
    </source>
</evidence>
<dbReference type="GO" id="GO:0003824">
    <property type="term" value="F:catalytic activity"/>
    <property type="evidence" value="ECO:0007669"/>
    <property type="project" value="InterPro"/>
</dbReference>
<dbReference type="InterPro" id="IPR001310">
    <property type="entry name" value="Histidine_triad_HIT"/>
</dbReference>
<dbReference type="Pfam" id="PF01230">
    <property type="entry name" value="HIT"/>
    <property type="match status" value="1"/>
</dbReference>
<dbReference type="InterPro" id="IPR036265">
    <property type="entry name" value="HIT-like_sf"/>
</dbReference>
<dbReference type="Gene3D" id="3.30.428.10">
    <property type="entry name" value="HIT-like"/>
    <property type="match status" value="1"/>
</dbReference>
<dbReference type="FunFam" id="3.30.428.10:FF:000005">
    <property type="entry name" value="Histidine triad nucleotide-binding protein 1"/>
    <property type="match status" value="1"/>
</dbReference>
<dbReference type="AlphaFoldDB" id="A0A146LTQ3"/>
<dbReference type="EMBL" id="GDHC01007501">
    <property type="protein sequence ID" value="JAQ11128.1"/>
    <property type="molecule type" value="Transcribed_RNA"/>
</dbReference>
<feature type="region of interest" description="Disordered" evidence="4">
    <location>
        <begin position="62"/>
        <end position="83"/>
    </location>
</feature>
<evidence type="ECO:0000256" key="1">
    <source>
        <dbReference type="PIRSR" id="PIRSR601310-1"/>
    </source>
</evidence>
<dbReference type="PRINTS" id="PR00332">
    <property type="entry name" value="HISTRIAD"/>
</dbReference>
<reference evidence="6" key="1">
    <citation type="journal article" date="2016" name="Gigascience">
        <title>De novo construction of an expanded transcriptome assembly for the western tarnished plant bug, Lygus hesperus.</title>
        <authorList>
            <person name="Tassone E.E."/>
            <person name="Geib S.M."/>
            <person name="Hall B."/>
            <person name="Fabrick J.A."/>
            <person name="Brent C.S."/>
            <person name="Hull J.J."/>
        </authorList>
    </citation>
    <scope>NUCLEOTIDE SEQUENCE</scope>
</reference>
<evidence type="ECO:0000256" key="4">
    <source>
        <dbReference type="SAM" id="MobiDB-lite"/>
    </source>
</evidence>
<feature type="domain" description="HIT" evidence="5">
    <location>
        <begin position="88"/>
        <end position="196"/>
    </location>
</feature>
<accession>A0A146LTQ3</accession>